<dbReference type="EMBL" id="JAHLQT010001339">
    <property type="protein sequence ID" value="KAG7177889.1"/>
    <property type="molecule type" value="Genomic_DNA"/>
</dbReference>
<evidence type="ECO:0000256" key="1">
    <source>
        <dbReference type="SAM" id="Coils"/>
    </source>
</evidence>
<feature type="region of interest" description="Disordered" evidence="2">
    <location>
        <begin position="460"/>
        <end position="488"/>
    </location>
</feature>
<evidence type="ECO:0000256" key="2">
    <source>
        <dbReference type="SAM" id="MobiDB-lite"/>
    </source>
</evidence>
<feature type="compositionally biased region" description="Basic and acidic residues" evidence="2">
    <location>
        <begin position="290"/>
        <end position="319"/>
    </location>
</feature>
<evidence type="ECO:0000313" key="3">
    <source>
        <dbReference type="EMBL" id="KAG7177889.1"/>
    </source>
</evidence>
<feature type="compositionally biased region" description="Basic and acidic residues" evidence="2">
    <location>
        <begin position="39"/>
        <end position="48"/>
    </location>
</feature>
<feature type="region of interest" description="Disordered" evidence="2">
    <location>
        <begin position="257"/>
        <end position="411"/>
    </location>
</feature>
<feature type="compositionally biased region" description="Basic and acidic residues" evidence="2">
    <location>
        <begin position="346"/>
        <end position="355"/>
    </location>
</feature>
<feature type="coiled-coil region" evidence="1">
    <location>
        <begin position="200"/>
        <end position="227"/>
    </location>
</feature>
<feature type="coiled-coil region" evidence="1">
    <location>
        <begin position="93"/>
        <end position="169"/>
    </location>
</feature>
<organism evidence="3 4">
    <name type="scientific">Homarus americanus</name>
    <name type="common">American lobster</name>
    <dbReference type="NCBI Taxonomy" id="6706"/>
    <lineage>
        <taxon>Eukaryota</taxon>
        <taxon>Metazoa</taxon>
        <taxon>Ecdysozoa</taxon>
        <taxon>Arthropoda</taxon>
        <taxon>Crustacea</taxon>
        <taxon>Multicrustacea</taxon>
        <taxon>Malacostraca</taxon>
        <taxon>Eumalacostraca</taxon>
        <taxon>Eucarida</taxon>
        <taxon>Decapoda</taxon>
        <taxon>Pleocyemata</taxon>
        <taxon>Astacidea</taxon>
        <taxon>Nephropoidea</taxon>
        <taxon>Nephropidae</taxon>
        <taxon>Homarus</taxon>
    </lineage>
</organism>
<dbReference type="AlphaFoldDB" id="A0A8J5NEA0"/>
<accession>A0A8J5NEA0</accession>
<keyword evidence="4" id="KW-1185">Reference proteome</keyword>
<evidence type="ECO:0000313" key="4">
    <source>
        <dbReference type="Proteomes" id="UP000747542"/>
    </source>
</evidence>
<evidence type="ECO:0008006" key="5">
    <source>
        <dbReference type="Google" id="ProtNLM"/>
    </source>
</evidence>
<feature type="compositionally biased region" description="Low complexity" evidence="2">
    <location>
        <begin position="373"/>
        <end position="384"/>
    </location>
</feature>
<comment type="caution">
    <text evidence="3">The sequence shown here is derived from an EMBL/GenBank/DDBJ whole genome shotgun (WGS) entry which is preliminary data.</text>
</comment>
<feature type="compositionally biased region" description="Acidic residues" evidence="2">
    <location>
        <begin position="1"/>
        <end position="18"/>
    </location>
</feature>
<protein>
    <recommendedName>
        <fullName evidence="5">Protein of centriole 5</fullName>
    </recommendedName>
</protein>
<feature type="compositionally biased region" description="Polar residues" evidence="2">
    <location>
        <begin position="389"/>
        <end position="398"/>
    </location>
</feature>
<feature type="region of interest" description="Disordered" evidence="2">
    <location>
        <begin position="1"/>
        <end position="61"/>
    </location>
</feature>
<feature type="compositionally biased region" description="Polar residues" evidence="2">
    <location>
        <begin position="331"/>
        <end position="342"/>
    </location>
</feature>
<dbReference type="Proteomes" id="UP000747542">
    <property type="component" value="Unassembled WGS sequence"/>
</dbReference>
<feature type="compositionally biased region" description="Low complexity" evidence="2">
    <location>
        <begin position="263"/>
        <end position="278"/>
    </location>
</feature>
<reference evidence="3" key="1">
    <citation type="journal article" date="2021" name="Sci. Adv.">
        <title>The American lobster genome reveals insights on longevity, neural, and immune adaptations.</title>
        <authorList>
            <person name="Polinski J.M."/>
            <person name="Zimin A.V."/>
            <person name="Clark K.F."/>
            <person name="Kohn A.B."/>
            <person name="Sadowski N."/>
            <person name="Timp W."/>
            <person name="Ptitsyn A."/>
            <person name="Khanna P."/>
            <person name="Romanova D.Y."/>
            <person name="Williams P."/>
            <person name="Greenwood S.J."/>
            <person name="Moroz L.L."/>
            <person name="Walt D.R."/>
            <person name="Bodnar A.G."/>
        </authorList>
    </citation>
    <scope>NUCLEOTIDE SEQUENCE</scope>
    <source>
        <strain evidence="3">GMGI-L3</strain>
    </source>
</reference>
<proteinExistence type="predicted"/>
<sequence>MGSSGDDPDIDPGTEDEVSEIRLQMSGRRGGSGEEGEVHEEGNKENTNPERPTQTRVTETSERINKVQTDRLQGIDDLSSAINSLDDHTQAGLQEIRNCVANLSRERTELQKHVKSLSDEKRHVSAERDKYREAVALLQQEVTNLREQLSGQQQDNEEVMRRMQEMREREARHLQSIAGRSRKRRLAHDAFVTWRRKVLNKNHGNSIQMLVEENNQLRAELLLCQEAAKKAFLRSANVLNSEAITMFQDAATRRLGLEENSDQSHSSKSSSCSSQGSQCEKPGDQGVESANKENGGRYKDGRDGRRDEGQARSESKRPSGDFSHVYHSHGTLRQNGRSQPYSASHRGLEREHSDSHIPSPYHKTYGREDLDDSSPPSSSSESLSHYPSMHQTGASGHQGSFHYRPGASSHRLGTKYTDIRADQGAVPKRRPVISDFAPDSLRQETRAYLQQLRDERIVRSELPPASSFESQRATQRVSSAPKDAAKTKSCQCRPTSVKAAGTPTPYKCPYCTPIQNSSFGHAKDHPKANEHPRLTQGVSNLTRNTILTGMNADKKVIYTPSASTVIIEKHISK</sequence>
<gene>
    <name evidence="3" type="ORF">Hamer_G024988</name>
</gene>
<keyword evidence="1" id="KW-0175">Coiled coil</keyword>
<feature type="compositionally biased region" description="Polar residues" evidence="2">
    <location>
        <begin position="49"/>
        <end position="58"/>
    </location>
</feature>
<feature type="compositionally biased region" description="Polar residues" evidence="2">
    <location>
        <begin position="467"/>
        <end position="478"/>
    </location>
</feature>
<dbReference type="OrthoDB" id="6375098at2759"/>
<name>A0A8J5NEA0_HOMAM</name>